<evidence type="ECO:0000313" key="3">
    <source>
        <dbReference type="EMBL" id="OGZ61430.1"/>
    </source>
</evidence>
<dbReference type="CDD" id="cd00552">
    <property type="entry name" value="RaiA"/>
    <property type="match status" value="1"/>
</dbReference>
<evidence type="ECO:0000256" key="2">
    <source>
        <dbReference type="SAM" id="Coils"/>
    </source>
</evidence>
<keyword evidence="1" id="KW-0810">Translation regulation</keyword>
<organism evidence="3 4">
    <name type="scientific">Candidatus Spechtbacteria bacterium RIFCSPLOWO2_12_FULL_38_22</name>
    <dbReference type="NCBI Taxonomy" id="1802165"/>
    <lineage>
        <taxon>Bacteria</taxon>
        <taxon>Candidatus Spechtiibacteriota</taxon>
    </lineage>
</organism>
<reference evidence="3 4" key="1">
    <citation type="journal article" date="2016" name="Nat. Commun.">
        <title>Thousands of microbial genomes shed light on interconnected biogeochemical processes in an aquifer system.</title>
        <authorList>
            <person name="Anantharaman K."/>
            <person name="Brown C.T."/>
            <person name="Hug L.A."/>
            <person name="Sharon I."/>
            <person name="Castelle C.J."/>
            <person name="Probst A.J."/>
            <person name="Thomas B.C."/>
            <person name="Singh A."/>
            <person name="Wilkins M.J."/>
            <person name="Karaoz U."/>
            <person name="Brodie E.L."/>
            <person name="Williams K.H."/>
            <person name="Hubbard S.S."/>
            <person name="Banfield J.F."/>
        </authorList>
    </citation>
    <scope>NUCLEOTIDE SEQUENCE [LARGE SCALE GENOMIC DNA]</scope>
</reference>
<dbReference type="InterPro" id="IPR003489">
    <property type="entry name" value="RHF/RaiA"/>
</dbReference>
<dbReference type="InterPro" id="IPR050574">
    <property type="entry name" value="HPF/YfiA_ribosome-assoc"/>
</dbReference>
<dbReference type="SUPFAM" id="SSF69754">
    <property type="entry name" value="Ribosome binding protein Y (YfiA homologue)"/>
    <property type="match status" value="1"/>
</dbReference>
<comment type="caution">
    <text evidence="3">The sequence shown here is derived from an EMBL/GenBank/DDBJ whole genome shotgun (WGS) entry which is preliminary data.</text>
</comment>
<name>A0A1G2HGN7_9BACT</name>
<sequence length="136" mass="16009">MQINIRTKNLESSDAINEYVHKKVSELDKYINVHVGELEGGRGAVEAFVELERTTQHHKKGYIFRSEIQIVMPVLNSVRAESTQADLYASIDEAKDEIQRQLRKYQGKIRTNRQRNKQKFKKLLHISELVRFRKEK</sequence>
<proteinExistence type="predicted"/>
<accession>A0A1G2HGN7</accession>
<gene>
    <name evidence="3" type="ORF">A3F94_00555</name>
</gene>
<keyword evidence="2" id="KW-0175">Coiled coil</keyword>
<protein>
    <submittedName>
        <fullName evidence="3">Ribosomal subunit interface protein</fullName>
    </submittedName>
</protein>
<dbReference type="GO" id="GO:0045900">
    <property type="term" value="P:negative regulation of translational elongation"/>
    <property type="evidence" value="ECO:0007669"/>
    <property type="project" value="TreeGrafter"/>
</dbReference>
<dbReference type="AlphaFoldDB" id="A0A1G2HGN7"/>
<dbReference type="EMBL" id="MHOK01000023">
    <property type="protein sequence ID" value="OGZ61430.1"/>
    <property type="molecule type" value="Genomic_DNA"/>
</dbReference>
<dbReference type="GO" id="GO:0043024">
    <property type="term" value="F:ribosomal small subunit binding"/>
    <property type="evidence" value="ECO:0007669"/>
    <property type="project" value="TreeGrafter"/>
</dbReference>
<evidence type="ECO:0000256" key="1">
    <source>
        <dbReference type="ARBA" id="ARBA00022845"/>
    </source>
</evidence>
<evidence type="ECO:0000313" key="4">
    <source>
        <dbReference type="Proteomes" id="UP000176770"/>
    </source>
</evidence>
<dbReference type="Gene3D" id="3.30.160.100">
    <property type="entry name" value="Ribosome hibernation promotion factor-like"/>
    <property type="match status" value="1"/>
</dbReference>
<dbReference type="GO" id="GO:0022627">
    <property type="term" value="C:cytosolic small ribosomal subunit"/>
    <property type="evidence" value="ECO:0007669"/>
    <property type="project" value="TreeGrafter"/>
</dbReference>
<dbReference type="PANTHER" id="PTHR33231:SF1">
    <property type="entry name" value="30S RIBOSOMAL PROTEIN"/>
    <property type="match status" value="1"/>
</dbReference>
<dbReference type="InterPro" id="IPR036567">
    <property type="entry name" value="RHF-like"/>
</dbReference>
<feature type="coiled-coil region" evidence="2">
    <location>
        <begin position="88"/>
        <end position="115"/>
    </location>
</feature>
<dbReference type="Pfam" id="PF02482">
    <property type="entry name" value="Ribosomal_S30AE"/>
    <property type="match status" value="1"/>
</dbReference>
<dbReference type="STRING" id="1802165.A3F94_00555"/>
<dbReference type="Proteomes" id="UP000176770">
    <property type="component" value="Unassembled WGS sequence"/>
</dbReference>
<dbReference type="PANTHER" id="PTHR33231">
    <property type="entry name" value="30S RIBOSOMAL PROTEIN"/>
    <property type="match status" value="1"/>
</dbReference>
<dbReference type="NCBIfam" id="TIGR00741">
    <property type="entry name" value="yfiA"/>
    <property type="match status" value="1"/>
</dbReference>